<proteinExistence type="predicted"/>
<evidence type="ECO:0000313" key="2">
    <source>
        <dbReference type="Proteomes" id="UP000320146"/>
    </source>
</evidence>
<dbReference type="AlphaFoldDB" id="A0A520MSE9"/>
<protein>
    <recommendedName>
        <fullName evidence="3">Smr domain-containing protein</fullName>
    </recommendedName>
</protein>
<dbReference type="Proteomes" id="UP000320146">
    <property type="component" value="Unassembled WGS sequence"/>
</dbReference>
<reference evidence="1 2" key="1">
    <citation type="submission" date="2019-02" db="EMBL/GenBank/DDBJ databases">
        <title>Prokaryotic population dynamics and viral predation in marine succession experiment using metagenomics: the confinement effect.</title>
        <authorList>
            <person name="Haro-Moreno J.M."/>
            <person name="Rodriguez-Valera F."/>
            <person name="Lopez-Perez M."/>
        </authorList>
    </citation>
    <scope>NUCLEOTIDE SEQUENCE [LARGE SCALE GENOMIC DNA]</scope>
    <source>
        <strain evidence="1">MED-G166</strain>
    </source>
</reference>
<organism evidence="1 2">
    <name type="scientific">SAR86 cluster bacterium</name>
    <dbReference type="NCBI Taxonomy" id="2030880"/>
    <lineage>
        <taxon>Bacteria</taxon>
        <taxon>Pseudomonadati</taxon>
        <taxon>Pseudomonadota</taxon>
        <taxon>Gammaproteobacteria</taxon>
        <taxon>SAR86 cluster</taxon>
    </lineage>
</organism>
<dbReference type="SUPFAM" id="SSF160443">
    <property type="entry name" value="SMR domain-like"/>
    <property type="match status" value="1"/>
</dbReference>
<dbReference type="InterPro" id="IPR036063">
    <property type="entry name" value="Smr_dom_sf"/>
</dbReference>
<gene>
    <name evidence="1" type="ORF">EVA99_02160</name>
</gene>
<comment type="caution">
    <text evidence="1">The sequence shown here is derived from an EMBL/GenBank/DDBJ whole genome shotgun (WGS) entry which is preliminary data.</text>
</comment>
<evidence type="ECO:0008006" key="3">
    <source>
        <dbReference type="Google" id="ProtNLM"/>
    </source>
</evidence>
<dbReference type="EMBL" id="SHBL01000013">
    <property type="protein sequence ID" value="RZO24139.1"/>
    <property type="molecule type" value="Genomic_DNA"/>
</dbReference>
<sequence>MKTFLENQLLNLDLHGVRHGDVEVIVEDFVLTNQEQLPLIVICGNSSKMIDIVSKTLKKMKINFEETRYGRIRINSLDA</sequence>
<accession>A0A520MSE9</accession>
<name>A0A520MSE9_9GAMM</name>
<evidence type="ECO:0000313" key="1">
    <source>
        <dbReference type="EMBL" id="RZO24139.1"/>
    </source>
</evidence>